<dbReference type="Pfam" id="PF01381">
    <property type="entry name" value="HTH_3"/>
    <property type="match status" value="1"/>
</dbReference>
<sequence length="89" mass="9476">MPTMDIRVEFGRALKAARVAQGLSQEELAFRAGMSVPYLSNLERGRSGPSLVMMHDLAVALGVHLSALVAPMTMATTPAAAGRKRPREG</sequence>
<dbReference type="RefSeq" id="WP_345932464.1">
    <property type="nucleotide sequence ID" value="NZ_JBBKTV010000003.1"/>
</dbReference>
<evidence type="ECO:0000259" key="2">
    <source>
        <dbReference type="PROSITE" id="PS50943"/>
    </source>
</evidence>
<gene>
    <name evidence="3" type="ORF">WG926_05400</name>
</gene>
<dbReference type="EMBL" id="JBBKTW010000002">
    <property type="protein sequence ID" value="MEN2987729.1"/>
    <property type="molecule type" value="Genomic_DNA"/>
</dbReference>
<reference evidence="3 4" key="1">
    <citation type="submission" date="2024-03" db="EMBL/GenBank/DDBJ databases">
        <title>High-quality draft genome sequencing of Tistrella sp. BH-R2-4.</title>
        <authorList>
            <person name="Dong C."/>
        </authorList>
    </citation>
    <scope>NUCLEOTIDE SEQUENCE [LARGE SCALE GENOMIC DNA]</scope>
    <source>
        <strain evidence="3 4">BH-R2-4</strain>
    </source>
</reference>
<dbReference type="CDD" id="cd00093">
    <property type="entry name" value="HTH_XRE"/>
    <property type="match status" value="1"/>
</dbReference>
<name>A0ABU9YG29_9PROT</name>
<dbReference type="SUPFAM" id="SSF47413">
    <property type="entry name" value="lambda repressor-like DNA-binding domains"/>
    <property type="match status" value="1"/>
</dbReference>
<dbReference type="SMART" id="SM00530">
    <property type="entry name" value="HTH_XRE"/>
    <property type="match status" value="1"/>
</dbReference>
<proteinExistence type="predicted"/>
<dbReference type="PANTHER" id="PTHR46797:SF1">
    <property type="entry name" value="METHYLPHOSPHONATE SYNTHASE"/>
    <property type="match status" value="1"/>
</dbReference>
<dbReference type="InterPro" id="IPR010982">
    <property type="entry name" value="Lambda_DNA-bd_dom_sf"/>
</dbReference>
<dbReference type="InterPro" id="IPR001387">
    <property type="entry name" value="Cro/C1-type_HTH"/>
</dbReference>
<keyword evidence="1" id="KW-0238">DNA-binding</keyword>
<feature type="domain" description="HTH cro/C1-type" evidence="2">
    <location>
        <begin position="14"/>
        <end position="68"/>
    </location>
</feature>
<protein>
    <submittedName>
        <fullName evidence="3">Helix-turn-helix transcriptional regulator</fullName>
    </submittedName>
</protein>
<evidence type="ECO:0000313" key="3">
    <source>
        <dbReference type="EMBL" id="MEN2987729.1"/>
    </source>
</evidence>
<dbReference type="Proteomes" id="UP001413721">
    <property type="component" value="Unassembled WGS sequence"/>
</dbReference>
<dbReference type="Gene3D" id="1.10.260.40">
    <property type="entry name" value="lambda repressor-like DNA-binding domains"/>
    <property type="match status" value="1"/>
</dbReference>
<comment type="caution">
    <text evidence="3">The sequence shown here is derived from an EMBL/GenBank/DDBJ whole genome shotgun (WGS) entry which is preliminary data.</text>
</comment>
<organism evidence="3 4">
    <name type="scientific">Tistrella arctica</name>
    <dbReference type="NCBI Taxonomy" id="3133430"/>
    <lineage>
        <taxon>Bacteria</taxon>
        <taxon>Pseudomonadati</taxon>
        <taxon>Pseudomonadota</taxon>
        <taxon>Alphaproteobacteria</taxon>
        <taxon>Geminicoccales</taxon>
        <taxon>Geminicoccaceae</taxon>
        <taxon>Tistrella</taxon>
    </lineage>
</organism>
<dbReference type="PROSITE" id="PS50943">
    <property type="entry name" value="HTH_CROC1"/>
    <property type="match status" value="1"/>
</dbReference>
<accession>A0ABU9YG29</accession>
<dbReference type="PANTHER" id="PTHR46797">
    <property type="entry name" value="HTH-TYPE TRANSCRIPTIONAL REGULATOR"/>
    <property type="match status" value="1"/>
</dbReference>
<evidence type="ECO:0000256" key="1">
    <source>
        <dbReference type="ARBA" id="ARBA00023125"/>
    </source>
</evidence>
<dbReference type="InterPro" id="IPR050807">
    <property type="entry name" value="TransReg_Diox_bact_type"/>
</dbReference>
<keyword evidence="4" id="KW-1185">Reference proteome</keyword>
<evidence type="ECO:0000313" key="4">
    <source>
        <dbReference type="Proteomes" id="UP001413721"/>
    </source>
</evidence>